<organism evidence="5">
    <name type="scientific">Aphanomyces invadans</name>
    <dbReference type="NCBI Taxonomy" id="157072"/>
    <lineage>
        <taxon>Eukaryota</taxon>
        <taxon>Sar</taxon>
        <taxon>Stramenopiles</taxon>
        <taxon>Oomycota</taxon>
        <taxon>Saprolegniomycetes</taxon>
        <taxon>Saprolegniales</taxon>
        <taxon>Verrucalvaceae</taxon>
        <taxon>Aphanomyces</taxon>
    </lineage>
</organism>
<dbReference type="PROSITE" id="PS51257">
    <property type="entry name" value="PROKAR_LIPOPROTEIN"/>
    <property type="match status" value="1"/>
</dbReference>
<sequence>MLRAATWIAGSVAMVSAATLQACPVDETAIDEVVVAGREQELCVTNSLNESHRILPTRDSVWDFSGQHIHDVFELPCTGDVVDLSANMIEALPASNATIRHLNLSQNAIKSTSALAMPDSVVVLDLSYNFLAGWSWQTPHQYLTALYLRGNNLQQMDLNTKTLPPRLSYLDLTDNPLLALTMDNSTLELVTQAKLTLRLPVGNATRRTIECAHGSRPTLVYNAVVCVFDRLDSTLPGYNVPRTTNYSTPLYMLLALCGVFFALVAIRFSHCSAYDDLPLAPQRLASPTTNSIVT</sequence>
<feature type="signal peptide" evidence="4">
    <location>
        <begin position="1"/>
        <end position="17"/>
    </location>
</feature>
<name>A0A024UPD1_9STRA</name>
<dbReference type="OrthoDB" id="71280at2759"/>
<keyword evidence="2" id="KW-0677">Repeat</keyword>
<keyword evidence="1" id="KW-0433">Leucine-rich repeat</keyword>
<dbReference type="EMBL" id="KI913954">
    <property type="protein sequence ID" value="ETW08035.1"/>
    <property type="molecule type" value="Genomic_DNA"/>
</dbReference>
<dbReference type="VEuPathDB" id="FungiDB:H310_02408"/>
<dbReference type="RefSeq" id="XP_008864128.1">
    <property type="nucleotide sequence ID" value="XM_008865906.1"/>
</dbReference>
<gene>
    <name evidence="5" type="ORF">H310_02408</name>
</gene>
<evidence type="ECO:0000256" key="4">
    <source>
        <dbReference type="SAM" id="SignalP"/>
    </source>
</evidence>
<dbReference type="AlphaFoldDB" id="A0A024UPD1"/>
<dbReference type="PANTHER" id="PTHR45617">
    <property type="entry name" value="LEUCINE RICH REPEAT FAMILY PROTEIN"/>
    <property type="match status" value="1"/>
</dbReference>
<proteinExistence type="predicted"/>
<keyword evidence="4" id="KW-0732">Signal</keyword>
<dbReference type="PANTHER" id="PTHR45617:SF173">
    <property type="entry name" value="RE54577P"/>
    <property type="match status" value="1"/>
</dbReference>
<dbReference type="GeneID" id="20079458"/>
<keyword evidence="3" id="KW-1133">Transmembrane helix</keyword>
<evidence type="ECO:0000256" key="2">
    <source>
        <dbReference type="ARBA" id="ARBA00022737"/>
    </source>
</evidence>
<accession>A0A024UPD1</accession>
<evidence type="ECO:0000313" key="5">
    <source>
        <dbReference type="EMBL" id="ETW08035.1"/>
    </source>
</evidence>
<keyword evidence="3" id="KW-0812">Transmembrane</keyword>
<evidence type="ECO:0000256" key="1">
    <source>
        <dbReference type="ARBA" id="ARBA00022614"/>
    </source>
</evidence>
<feature type="transmembrane region" description="Helical" evidence="3">
    <location>
        <begin position="250"/>
        <end position="268"/>
    </location>
</feature>
<evidence type="ECO:0000256" key="3">
    <source>
        <dbReference type="SAM" id="Phobius"/>
    </source>
</evidence>
<dbReference type="Gene3D" id="3.80.10.10">
    <property type="entry name" value="Ribonuclease Inhibitor"/>
    <property type="match status" value="1"/>
</dbReference>
<dbReference type="InterPro" id="IPR032675">
    <property type="entry name" value="LRR_dom_sf"/>
</dbReference>
<dbReference type="SUPFAM" id="SSF52058">
    <property type="entry name" value="L domain-like"/>
    <property type="match status" value="1"/>
</dbReference>
<reference evidence="5" key="1">
    <citation type="submission" date="2013-12" db="EMBL/GenBank/DDBJ databases">
        <title>The Genome Sequence of Aphanomyces invadans NJM9701.</title>
        <authorList>
            <consortium name="The Broad Institute Genomics Platform"/>
            <person name="Russ C."/>
            <person name="Tyler B."/>
            <person name="van West P."/>
            <person name="Dieguez-Uribeondo J."/>
            <person name="Young S.K."/>
            <person name="Zeng Q."/>
            <person name="Gargeya S."/>
            <person name="Fitzgerald M."/>
            <person name="Abouelleil A."/>
            <person name="Alvarado L."/>
            <person name="Chapman S.B."/>
            <person name="Gainer-Dewar J."/>
            <person name="Goldberg J."/>
            <person name="Griggs A."/>
            <person name="Gujja S."/>
            <person name="Hansen M."/>
            <person name="Howarth C."/>
            <person name="Imamovic A."/>
            <person name="Ireland A."/>
            <person name="Larimer J."/>
            <person name="McCowan C."/>
            <person name="Murphy C."/>
            <person name="Pearson M."/>
            <person name="Poon T.W."/>
            <person name="Priest M."/>
            <person name="Roberts A."/>
            <person name="Saif S."/>
            <person name="Shea T."/>
            <person name="Sykes S."/>
            <person name="Wortman J."/>
            <person name="Nusbaum C."/>
            <person name="Birren B."/>
        </authorList>
    </citation>
    <scope>NUCLEOTIDE SEQUENCE [LARGE SCALE GENOMIC DNA]</scope>
    <source>
        <strain evidence="5">NJM9701</strain>
    </source>
</reference>
<protein>
    <recommendedName>
        <fullName evidence="6">Leucine-rich repeat-containing N-terminal plant-type domain-containing protein</fullName>
    </recommendedName>
</protein>
<feature type="chain" id="PRO_5001535353" description="Leucine-rich repeat-containing N-terminal plant-type domain-containing protein" evidence="4">
    <location>
        <begin position="18"/>
        <end position="294"/>
    </location>
</feature>
<evidence type="ECO:0008006" key="6">
    <source>
        <dbReference type="Google" id="ProtNLM"/>
    </source>
</evidence>
<keyword evidence="3" id="KW-0472">Membrane</keyword>